<keyword evidence="2 6" id="KW-0699">rRNA-binding</keyword>
<evidence type="ECO:0000256" key="8">
    <source>
        <dbReference type="SAM" id="MobiDB-lite"/>
    </source>
</evidence>
<evidence type="ECO:0000256" key="2">
    <source>
        <dbReference type="ARBA" id="ARBA00022730"/>
    </source>
</evidence>
<evidence type="ECO:0000256" key="6">
    <source>
        <dbReference type="HAMAP-Rule" id="MF_01345"/>
    </source>
</evidence>
<dbReference type="InterPro" id="IPR019984">
    <property type="entry name" value="Ribosomal_uS17_bact/chlr"/>
</dbReference>
<proteinExistence type="inferred from homology"/>
<evidence type="ECO:0000256" key="7">
    <source>
        <dbReference type="RuleBase" id="RU003872"/>
    </source>
</evidence>
<accession>A0A6J4U525</accession>
<dbReference type="PANTHER" id="PTHR10744">
    <property type="entry name" value="40S RIBOSOMAL PROTEIN S11 FAMILY MEMBER"/>
    <property type="match status" value="1"/>
</dbReference>
<gene>
    <name evidence="6" type="primary">rpsQ</name>
    <name evidence="9" type="ORF">AVDCRST_MAG70-122</name>
</gene>
<evidence type="ECO:0000256" key="1">
    <source>
        <dbReference type="ARBA" id="ARBA00010254"/>
    </source>
</evidence>
<dbReference type="NCBIfam" id="NF004123">
    <property type="entry name" value="PRK05610.1"/>
    <property type="match status" value="1"/>
</dbReference>
<protein>
    <recommendedName>
        <fullName evidence="6">Small ribosomal subunit protein uS17</fullName>
    </recommendedName>
</protein>
<dbReference type="PROSITE" id="PS00056">
    <property type="entry name" value="RIBOSOMAL_S17"/>
    <property type="match status" value="1"/>
</dbReference>
<dbReference type="GO" id="GO:0006412">
    <property type="term" value="P:translation"/>
    <property type="evidence" value="ECO:0007669"/>
    <property type="project" value="UniProtKB-UniRule"/>
</dbReference>
<dbReference type="SUPFAM" id="SSF50249">
    <property type="entry name" value="Nucleic acid-binding proteins"/>
    <property type="match status" value="1"/>
</dbReference>
<dbReference type="NCBIfam" id="TIGR03635">
    <property type="entry name" value="uS17_bact"/>
    <property type="match status" value="1"/>
</dbReference>
<feature type="region of interest" description="Disordered" evidence="8">
    <location>
        <begin position="1"/>
        <end position="37"/>
    </location>
</feature>
<evidence type="ECO:0000256" key="5">
    <source>
        <dbReference type="ARBA" id="ARBA00023274"/>
    </source>
</evidence>
<dbReference type="EMBL" id="CADCWH010000020">
    <property type="protein sequence ID" value="CAA9541186.1"/>
    <property type="molecule type" value="Genomic_DNA"/>
</dbReference>
<evidence type="ECO:0000313" key="9">
    <source>
        <dbReference type="EMBL" id="CAA9541186.1"/>
    </source>
</evidence>
<dbReference type="AlphaFoldDB" id="A0A6J4U525"/>
<dbReference type="Gene3D" id="2.40.50.140">
    <property type="entry name" value="Nucleic acid-binding proteins"/>
    <property type="match status" value="1"/>
</dbReference>
<dbReference type="GO" id="GO:0003735">
    <property type="term" value="F:structural constituent of ribosome"/>
    <property type="evidence" value="ECO:0007669"/>
    <property type="project" value="UniProtKB-UniRule"/>
</dbReference>
<dbReference type="GO" id="GO:0022627">
    <property type="term" value="C:cytosolic small ribosomal subunit"/>
    <property type="evidence" value="ECO:0007669"/>
    <property type="project" value="UniProtKB-UniRule"/>
</dbReference>
<comment type="function">
    <text evidence="6">One of the primary rRNA binding proteins, it binds specifically to the 5'-end of 16S ribosomal RNA.</text>
</comment>
<reference evidence="9" key="1">
    <citation type="submission" date="2020-02" db="EMBL/GenBank/DDBJ databases">
        <authorList>
            <person name="Meier V. D."/>
        </authorList>
    </citation>
    <scope>NUCLEOTIDE SEQUENCE</scope>
    <source>
        <strain evidence="9">AVDCRST_MAG70</strain>
    </source>
</reference>
<keyword evidence="3 6" id="KW-0694">RNA-binding</keyword>
<keyword evidence="5 6" id="KW-0687">Ribonucleoprotein</keyword>
<sequence length="109" mass="12621">MTDPSMTIPSESAAAGVAPSQEVHQQHRRAQKVGKVDSNKMDKTVVVTVDYVKRHPLYHKRMTRTSRFFAHDENNLCNEGDLVRIEEVRPLSKKKRWIVREIIERAVQI</sequence>
<keyword evidence="4 6" id="KW-0689">Ribosomal protein</keyword>
<comment type="subunit">
    <text evidence="6">Part of the 30S ribosomal subunit.</text>
</comment>
<dbReference type="InterPro" id="IPR000266">
    <property type="entry name" value="Ribosomal_uS17"/>
</dbReference>
<dbReference type="InterPro" id="IPR019979">
    <property type="entry name" value="Ribosomal_uS17_CS"/>
</dbReference>
<organism evidence="9">
    <name type="scientific">uncultured Thermomicrobiales bacterium</name>
    <dbReference type="NCBI Taxonomy" id="1645740"/>
    <lineage>
        <taxon>Bacteria</taxon>
        <taxon>Pseudomonadati</taxon>
        <taxon>Thermomicrobiota</taxon>
        <taxon>Thermomicrobia</taxon>
        <taxon>Thermomicrobiales</taxon>
        <taxon>environmental samples</taxon>
    </lineage>
</organism>
<dbReference type="PRINTS" id="PR00973">
    <property type="entry name" value="RIBOSOMALS17"/>
</dbReference>
<dbReference type="HAMAP" id="MF_01345_B">
    <property type="entry name" value="Ribosomal_uS17_B"/>
    <property type="match status" value="1"/>
</dbReference>
<comment type="similarity">
    <text evidence="1 6 7">Belongs to the universal ribosomal protein uS17 family.</text>
</comment>
<feature type="compositionally biased region" description="Polar residues" evidence="8">
    <location>
        <begin position="1"/>
        <end position="10"/>
    </location>
</feature>
<name>A0A6J4U525_9BACT</name>
<evidence type="ECO:0000256" key="3">
    <source>
        <dbReference type="ARBA" id="ARBA00022884"/>
    </source>
</evidence>
<dbReference type="Pfam" id="PF00366">
    <property type="entry name" value="Ribosomal_S17"/>
    <property type="match status" value="1"/>
</dbReference>
<dbReference type="CDD" id="cd00364">
    <property type="entry name" value="Ribosomal_uS17"/>
    <property type="match status" value="1"/>
</dbReference>
<dbReference type="InterPro" id="IPR012340">
    <property type="entry name" value="NA-bd_OB-fold"/>
</dbReference>
<dbReference type="PANTHER" id="PTHR10744:SF1">
    <property type="entry name" value="SMALL RIBOSOMAL SUBUNIT PROTEIN US17M"/>
    <property type="match status" value="1"/>
</dbReference>
<dbReference type="GO" id="GO:0019843">
    <property type="term" value="F:rRNA binding"/>
    <property type="evidence" value="ECO:0007669"/>
    <property type="project" value="UniProtKB-UniRule"/>
</dbReference>
<evidence type="ECO:0000256" key="4">
    <source>
        <dbReference type="ARBA" id="ARBA00022980"/>
    </source>
</evidence>